<dbReference type="GO" id="GO:0005783">
    <property type="term" value="C:endoplasmic reticulum"/>
    <property type="evidence" value="ECO:0007669"/>
    <property type="project" value="TreeGrafter"/>
</dbReference>
<evidence type="ECO:0000256" key="1">
    <source>
        <dbReference type="ARBA" id="ARBA00006347"/>
    </source>
</evidence>
<dbReference type="SUPFAM" id="SSF52833">
    <property type="entry name" value="Thioredoxin-like"/>
    <property type="match status" value="2"/>
</dbReference>
<dbReference type="Gene3D" id="3.40.30.10">
    <property type="entry name" value="Glutaredoxin"/>
    <property type="match status" value="3"/>
</dbReference>
<feature type="domain" description="Thioredoxin" evidence="2">
    <location>
        <begin position="280"/>
        <end position="382"/>
    </location>
</feature>
<dbReference type="WBParaSite" id="nRc.2.0.1.t04481-RA">
    <property type="protein sequence ID" value="nRc.2.0.1.t04481-RA"/>
    <property type="gene ID" value="nRc.2.0.1.g04481"/>
</dbReference>
<dbReference type="PANTHER" id="PTHR18929">
    <property type="entry name" value="PROTEIN DISULFIDE ISOMERASE"/>
    <property type="match status" value="1"/>
</dbReference>
<organism evidence="3 4">
    <name type="scientific">Romanomermis culicivorax</name>
    <name type="common">Nematode worm</name>
    <dbReference type="NCBI Taxonomy" id="13658"/>
    <lineage>
        <taxon>Eukaryota</taxon>
        <taxon>Metazoa</taxon>
        <taxon>Ecdysozoa</taxon>
        <taxon>Nematoda</taxon>
        <taxon>Enoplea</taxon>
        <taxon>Dorylaimia</taxon>
        <taxon>Mermithida</taxon>
        <taxon>Mermithoidea</taxon>
        <taxon>Mermithidae</taxon>
        <taxon>Romanomermis</taxon>
    </lineage>
</organism>
<dbReference type="PANTHER" id="PTHR18929:SF240">
    <property type="entry name" value="PROTEIN DISULFIDE-ISOMERASE"/>
    <property type="match status" value="1"/>
</dbReference>
<proteinExistence type="inferred from homology"/>
<reference evidence="4" key="1">
    <citation type="submission" date="2022-11" db="UniProtKB">
        <authorList>
            <consortium name="WormBaseParasite"/>
        </authorList>
    </citation>
    <scope>IDENTIFICATION</scope>
</reference>
<dbReference type="AlphaFoldDB" id="A0A915HSH8"/>
<dbReference type="GO" id="GO:0003756">
    <property type="term" value="F:protein disulfide isomerase activity"/>
    <property type="evidence" value="ECO:0007669"/>
    <property type="project" value="TreeGrafter"/>
</dbReference>
<dbReference type="GO" id="GO:0034976">
    <property type="term" value="P:response to endoplasmic reticulum stress"/>
    <property type="evidence" value="ECO:0007669"/>
    <property type="project" value="TreeGrafter"/>
</dbReference>
<dbReference type="InterPro" id="IPR013766">
    <property type="entry name" value="Thioredoxin_domain"/>
</dbReference>
<protein>
    <submittedName>
        <fullName evidence="4">Thioredoxin domain-containing protein</fullName>
    </submittedName>
</protein>
<evidence type="ECO:0000259" key="2">
    <source>
        <dbReference type="Pfam" id="PF00085"/>
    </source>
</evidence>
<comment type="similarity">
    <text evidence="1">Belongs to the protein disulfide isomerase family.</text>
</comment>
<dbReference type="GO" id="GO:0006457">
    <property type="term" value="P:protein folding"/>
    <property type="evidence" value="ECO:0007669"/>
    <property type="project" value="TreeGrafter"/>
</dbReference>
<dbReference type="OMA" id="TEENIAM"/>
<keyword evidence="3" id="KW-1185">Reference proteome</keyword>
<name>A0A915HSH8_ROMCU</name>
<dbReference type="Proteomes" id="UP000887565">
    <property type="component" value="Unplaced"/>
</dbReference>
<dbReference type="CDD" id="cd02982">
    <property type="entry name" value="PDI_b'_family"/>
    <property type="match status" value="1"/>
</dbReference>
<evidence type="ECO:0000313" key="4">
    <source>
        <dbReference type="WBParaSite" id="nRc.2.0.1.t04481-RA"/>
    </source>
</evidence>
<sequence length="417" mass="48322">MAAKDFMLQARLSEAVSVWHPDPTTPSFGLNPSSNPVDFGFRFSHPIPIGSLFSDQDCPEAQFVKNLSFILDVLDFGMTSKPEVFEHYDIASDGIVLFKNNVFIVNFFIQKIVEDLKPHNQQSLWEMFSRNFDERKAIYEGIYDKESVINWLHTSYKIFGGKLKSHYLLFISKTSPNYESNLEIFKNVAAKFRGRIIFVVIDLDEEKEIEDLVKLFAVNKDMAPVFRILFFEEDMIKYKPENEEITEENIAMFAQDYLEKKLKPYYLSQDLPDDWNFGSVWTLVSSNFEEVTKRSGKNPSQFFAGADWSTNCNEIEPVIKKLGDHYNRTGQIIVARIDAMLNEFEHIKVEILPTIKLFIANSDEVIEYDGNKSFTSLKRFVDSNGTEDAKKVVDEMTDSFRILQKHKTQESQKKDEL</sequence>
<evidence type="ECO:0000313" key="3">
    <source>
        <dbReference type="Proteomes" id="UP000887565"/>
    </source>
</evidence>
<dbReference type="Pfam" id="PF00085">
    <property type="entry name" value="Thioredoxin"/>
    <property type="match status" value="1"/>
</dbReference>
<accession>A0A915HSH8</accession>
<dbReference type="Pfam" id="PF13848">
    <property type="entry name" value="Thioredoxin_6"/>
    <property type="match status" value="1"/>
</dbReference>
<dbReference type="InterPro" id="IPR036249">
    <property type="entry name" value="Thioredoxin-like_sf"/>
</dbReference>